<dbReference type="SUPFAM" id="SSF103473">
    <property type="entry name" value="MFS general substrate transporter"/>
    <property type="match status" value="1"/>
</dbReference>
<proteinExistence type="predicted"/>
<sequence length="490" mass="54896">MNLTKDASESIVAASDIKHVEAIEVDETEALLEKRLRRKIDLRLIPILIILFTFSLIDRNIIATARVAGMGTDLDLVGNRYSVALLVLFPLYILIEIPTNLILRQISVKGFFFGMVFCWGTVAMCHAFVKTFSQLVAVRVLLGLFEGSFQVSKTIAFLVFTNPNLQPVCIYLVSSWYTRYETQRRLAFWFAMGQLFAAFSGILSYGLSTLDGNAGLEGWRWIYLVPGLITVGLAFPVWFLVCEFPEKAKWLKPDELARLRRLLAEDRAEILEEKMTISKAITAFRDWKVWLLASLLFFMTSAAYTMSFFTPTILKSLGYNTAMSQILVTPPYIAACIANIATGFLADRVRMRSPFIIGHGLLTMVGFGLIGWGPNTGAKMTGIYFSIIGSQCAIPSVYTFLANNVVGTTKRQLAVPLQTVWGGIGGIAGSVYFRQQDYPKYRPGLYASFTSLSICLLVTSFLVHYFHKENKKAEEEGKILEGAENFRYTL</sequence>
<feature type="transmembrane region" description="Helical" evidence="6">
    <location>
        <begin position="149"/>
        <end position="174"/>
    </location>
</feature>
<evidence type="ECO:0000256" key="4">
    <source>
        <dbReference type="ARBA" id="ARBA00022989"/>
    </source>
</evidence>
<organism evidence="7 8">
    <name type="scientific">Exophiala bonariae</name>
    <dbReference type="NCBI Taxonomy" id="1690606"/>
    <lineage>
        <taxon>Eukaryota</taxon>
        <taxon>Fungi</taxon>
        <taxon>Dikarya</taxon>
        <taxon>Ascomycota</taxon>
        <taxon>Pezizomycotina</taxon>
        <taxon>Eurotiomycetes</taxon>
        <taxon>Chaetothyriomycetidae</taxon>
        <taxon>Chaetothyriales</taxon>
        <taxon>Herpotrichiellaceae</taxon>
        <taxon>Exophiala</taxon>
    </lineage>
</organism>
<keyword evidence="8" id="KW-1185">Reference proteome</keyword>
<dbReference type="Gene3D" id="1.20.1250.20">
    <property type="entry name" value="MFS general substrate transporter like domains"/>
    <property type="match status" value="2"/>
</dbReference>
<dbReference type="Proteomes" id="UP001358417">
    <property type="component" value="Unassembled WGS sequence"/>
</dbReference>
<evidence type="ECO:0000256" key="5">
    <source>
        <dbReference type="ARBA" id="ARBA00023136"/>
    </source>
</evidence>
<evidence type="ECO:0000256" key="3">
    <source>
        <dbReference type="ARBA" id="ARBA00022692"/>
    </source>
</evidence>
<feature type="transmembrane region" description="Helical" evidence="6">
    <location>
        <begin position="219"/>
        <end position="242"/>
    </location>
</feature>
<keyword evidence="5 6" id="KW-0472">Membrane</keyword>
<protein>
    <recommendedName>
        <fullName evidence="9">Major facilitator superfamily (MFS) profile domain-containing protein</fullName>
    </recommendedName>
</protein>
<evidence type="ECO:0000313" key="7">
    <source>
        <dbReference type="EMBL" id="KAK5055326.1"/>
    </source>
</evidence>
<comment type="caution">
    <text evidence="7">The sequence shown here is derived from an EMBL/GenBank/DDBJ whole genome shotgun (WGS) entry which is preliminary data.</text>
</comment>
<evidence type="ECO:0000256" key="1">
    <source>
        <dbReference type="ARBA" id="ARBA00004141"/>
    </source>
</evidence>
<reference evidence="7 8" key="1">
    <citation type="submission" date="2023-08" db="EMBL/GenBank/DDBJ databases">
        <title>Black Yeasts Isolated from many extreme environments.</title>
        <authorList>
            <person name="Coleine C."/>
            <person name="Stajich J.E."/>
            <person name="Selbmann L."/>
        </authorList>
    </citation>
    <scope>NUCLEOTIDE SEQUENCE [LARGE SCALE GENOMIC DNA]</scope>
    <source>
        <strain evidence="7 8">CCFEE 5792</strain>
    </source>
</reference>
<feature type="transmembrane region" description="Helical" evidence="6">
    <location>
        <begin position="353"/>
        <end position="371"/>
    </location>
</feature>
<feature type="transmembrane region" description="Helical" evidence="6">
    <location>
        <begin position="329"/>
        <end position="346"/>
    </location>
</feature>
<gene>
    <name evidence="7" type="ORF">LTR84_013076</name>
</gene>
<evidence type="ECO:0008006" key="9">
    <source>
        <dbReference type="Google" id="ProtNLM"/>
    </source>
</evidence>
<evidence type="ECO:0000256" key="6">
    <source>
        <dbReference type="SAM" id="Phobius"/>
    </source>
</evidence>
<dbReference type="GO" id="GO:0022857">
    <property type="term" value="F:transmembrane transporter activity"/>
    <property type="evidence" value="ECO:0007669"/>
    <property type="project" value="InterPro"/>
</dbReference>
<dbReference type="InterPro" id="IPR011701">
    <property type="entry name" value="MFS"/>
</dbReference>
<feature type="transmembrane region" description="Helical" evidence="6">
    <location>
        <begin position="186"/>
        <end position="207"/>
    </location>
</feature>
<feature type="transmembrane region" description="Helical" evidence="6">
    <location>
        <begin position="445"/>
        <end position="466"/>
    </location>
</feature>
<dbReference type="AlphaFoldDB" id="A0AAV9NE29"/>
<comment type="subcellular location">
    <subcellularLocation>
        <location evidence="1">Membrane</location>
        <topology evidence="1">Multi-pass membrane protein</topology>
    </subcellularLocation>
</comment>
<dbReference type="GeneID" id="89981212"/>
<evidence type="ECO:0000256" key="2">
    <source>
        <dbReference type="ARBA" id="ARBA00022448"/>
    </source>
</evidence>
<dbReference type="GO" id="GO:0016020">
    <property type="term" value="C:membrane"/>
    <property type="evidence" value="ECO:0007669"/>
    <property type="project" value="UniProtKB-SubCell"/>
</dbReference>
<evidence type="ECO:0000313" key="8">
    <source>
        <dbReference type="Proteomes" id="UP001358417"/>
    </source>
</evidence>
<dbReference type="Pfam" id="PF07690">
    <property type="entry name" value="MFS_1"/>
    <property type="match status" value="1"/>
</dbReference>
<feature type="transmembrane region" description="Helical" evidence="6">
    <location>
        <begin position="44"/>
        <end position="62"/>
    </location>
</feature>
<keyword evidence="2" id="KW-0813">Transport</keyword>
<feature type="transmembrane region" description="Helical" evidence="6">
    <location>
        <begin position="383"/>
        <end position="401"/>
    </location>
</feature>
<keyword evidence="3 6" id="KW-0812">Transmembrane</keyword>
<dbReference type="PANTHER" id="PTHR43791:SF3">
    <property type="entry name" value="MAJOR FACILITATOR SUPERFAMILY (MFS) PROFILE DOMAIN-CONTAINING PROTEIN"/>
    <property type="match status" value="1"/>
</dbReference>
<feature type="transmembrane region" description="Helical" evidence="6">
    <location>
        <begin position="289"/>
        <end position="309"/>
    </location>
</feature>
<feature type="transmembrane region" description="Helical" evidence="6">
    <location>
        <begin position="110"/>
        <end position="129"/>
    </location>
</feature>
<dbReference type="InterPro" id="IPR036259">
    <property type="entry name" value="MFS_trans_sf"/>
</dbReference>
<feature type="transmembrane region" description="Helical" evidence="6">
    <location>
        <begin position="413"/>
        <end position="433"/>
    </location>
</feature>
<keyword evidence="4 6" id="KW-1133">Transmembrane helix</keyword>
<dbReference type="EMBL" id="JAVRRD010000009">
    <property type="protein sequence ID" value="KAK5055326.1"/>
    <property type="molecule type" value="Genomic_DNA"/>
</dbReference>
<accession>A0AAV9NE29</accession>
<name>A0AAV9NE29_9EURO</name>
<feature type="transmembrane region" description="Helical" evidence="6">
    <location>
        <begin position="82"/>
        <end position="103"/>
    </location>
</feature>
<dbReference type="PANTHER" id="PTHR43791">
    <property type="entry name" value="PERMEASE-RELATED"/>
    <property type="match status" value="1"/>
</dbReference>
<dbReference type="RefSeq" id="XP_064707757.1">
    <property type="nucleotide sequence ID" value="XM_064856581.1"/>
</dbReference>